<dbReference type="Proteomes" id="UP001595765">
    <property type="component" value="Unassembled WGS sequence"/>
</dbReference>
<gene>
    <name evidence="2" type="ORF">ACFO3J_20760</name>
</gene>
<feature type="region of interest" description="Disordered" evidence="1">
    <location>
        <begin position="80"/>
        <end position="130"/>
    </location>
</feature>
<feature type="compositionally biased region" description="Low complexity" evidence="1">
    <location>
        <begin position="90"/>
        <end position="111"/>
    </location>
</feature>
<proteinExistence type="predicted"/>
<dbReference type="EMBL" id="JBHSBB010000014">
    <property type="protein sequence ID" value="MFC4033893.1"/>
    <property type="molecule type" value="Genomic_DNA"/>
</dbReference>
<reference evidence="3" key="1">
    <citation type="journal article" date="2019" name="Int. J. Syst. Evol. Microbiol.">
        <title>The Global Catalogue of Microorganisms (GCM) 10K type strain sequencing project: providing services to taxonomists for standard genome sequencing and annotation.</title>
        <authorList>
            <consortium name="The Broad Institute Genomics Platform"/>
            <consortium name="The Broad Institute Genome Sequencing Center for Infectious Disease"/>
            <person name="Wu L."/>
            <person name="Ma J."/>
        </authorList>
    </citation>
    <scope>NUCLEOTIDE SEQUENCE [LARGE SCALE GENOMIC DNA]</scope>
    <source>
        <strain evidence="3">CGMCC 4.7237</strain>
    </source>
</reference>
<organism evidence="2 3">
    <name type="scientific">Streptomyces polygonati</name>
    <dbReference type="NCBI Taxonomy" id="1617087"/>
    <lineage>
        <taxon>Bacteria</taxon>
        <taxon>Bacillati</taxon>
        <taxon>Actinomycetota</taxon>
        <taxon>Actinomycetes</taxon>
        <taxon>Kitasatosporales</taxon>
        <taxon>Streptomycetaceae</taxon>
        <taxon>Streptomyces</taxon>
    </lineage>
</organism>
<evidence type="ECO:0000313" key="2">
    <source>
        <dbReference type="EMBL" id="MFC4033893.1"/>
    </source>
</evidence>
<evidence type="ECO:0000313" key="3">
    <source>
        <dbReference type="Proteomes" id="UP001595765"/>
    </source>
</evidence>
<sequence>MASELYGRDALLQGLVPRLVGVAYRGDGGRRPVDSRDAGPVVRLVGSRGAGKSAILADLADAYRQRIPLSLLDLASHDLRPPQPWTLQQPGPGAAGPDADGPGAPGSPWADAGGGSDEPDAVHTTRRTANTSPVTDLLYTLEKDLRRKPKNFGVPLEFPRLTHGLVAVSGWRADSPLEQAEAERQLNDQLTADRSNTAGLVQGLMAAVIDGAGGLTGDESLAAAARSLVPIVTQRLFGRRVNKAARGWWAEREVAPTGDGLEQLAALAVDFRDTEGDGRLLAHRHLVAALLADVSAHYGPMRKYDGVRRPLVLLDNAEPGGAGGDFQELLLHARHESAAGGPDQLVVVLTASGDETAHPSVDTVARHTSWRPPAPRGSGDPEQWLLTLGLTALKAPAIKAMFGASRPSNRLVMAVEQLSGGRAGVVHALVQAALPRLRTGRPPDPSGLLDLPADGHAGSGTTVGARLLRLLVPDEATRRRLTYYSPALDAPAAVHLSHSLPPFLNGPLAARESALYLARGHWHGPSWPGTDGPFVADPTLRALLLHELRGDPQAWQTVHRRLLHRLDANHPLGLGAVTADTRYLHHALAMGDCDLVVRSLHHLFRRGSDADDAQAWLAALNLVCAAPRPLSPPPDGSRAGCPACGSDEPAVHQAIDHLVRELWALSALDAVPNARAVTRIEQRMTVLATHSAGTAQAVYFDAHDQWPQLLSESVKAPDLTSSGGADA</sequence>
<evidence type="ECO:0008006" key="4">
    <source>
        <dbReference type="Google" id="ProtNLM"/>
    </source>
</evidence>
<evidence type="ECO:0000256" key="1">
    <source>
        <dbReference type="SAM" id="MobiDB-lite"/>
    </source>
</evidence>
<dbReference type="RefSeq" id="WP_386431148.1">
    <property type="nucleotide sequence ID" value="NZ_JBHSBB010000014.1"/>
</dbReference>
<keyword evidence="3" id="KW-1185">Reference proteome</keyword>
<accession>A0ABV8HPB9</accession>
<name>A0ABV8HPB9_9ACTN</name>
<comment type="caution">
    <text evidence="2">The sequence shown here is derived from an EMBL/GenBank/DDBJ whole genome shotgun (WGS) entry which is preliminary data.</text>
</comment>
<protein>
    <recommendedName>
        <fullName evidence="4">ATP-binding protein</fullName>
    </recommendedName>
</protein>